<dbReference type="RefSeq" id="WP_359202908.1">
    <property type="nucleotide sequence ID" value="NZ_JBEZAM010000001.1"/>
</dbReference>
<keyword evidence="1" id="KW-0812">Transmembrane</keyword>
<dbReference type="Proteomes" id="UP001551210">
    <property type="component" value="Unassembled WGS sequence"/>
</dbReference>
<name>A0ABV3CNI5_STREX</name>
<proteinExistence type="predicted"/>
<feature type="transmembrane region" description="Helical" evidence="1">
    <location>
        <begin position="94"/>
        <end position="114"/>
    </location>
</feature>
<gene>
    <name evidence="2" type="ORF">AB0A76_00895</name>
</gene>
<dbReference type="EMBL" id="JBEZAM010000001">
    <property type="protein sequence ID" value="MEU7291754.1"/>
    <property type="molecule type" value="Genomic_DNA"/>
</dbReference>
<evidence type="ECO:0000313" key="3">
    <source>
        <dbReference type="Proteomes" id="UP001551210"/>
    </source>
</evidence>
<organism evidence="2 3">
    <name type="scientific">Streptomyces exfoliatus</name>
    <name type="common">Streptomyces hydrogenans</name>
    <dbReference type="NCBI Taxonomy" id="1905"/>
    <lineage>
        <taxon>Bacteria</taxon>
        <taxon>Bacillati</taxon>
        <taxon>Actinomycetota</taxon>
        <taxon>Actinomycetes</taxon>
        <taxon>Kitasatosporales</taxon>
        <taxon>Streptomycetaceae</taxon>
        <taxon>Streptomyces</taxon>
    </lineage>
</organism>
<keyword evidence="3" id="KW-1185">Reference proteome</keyword>
<evidence type="ECO:0000313" key="2">
    <source>
        <dbReference type="EMBL" id="MEU7291754.1"/>
    </source>
</evidence>
<reference evidence="2 3" key="1">
    <citation type="submission" date="2024-06" db="EMBL/GenBank/DDBJ databases">
        <title>The Natural Products Discovery Center: Release of the First 8490 Sequenced Strains for Exploring Actinobacteria Biosynthetic Diversity.</title>
        <authorList>
            <person name="Kalkreuter E."/>
            <person name="Kautsar S.A."/>
            <person name="Yang D."/>
            <person name="Bader C.D."/>
            <person name="Teijaro C.N."/>
            <person name="Fluegel L."/>
            <person name="Davis C.M."/>
            <person name="Simpson J.R."/>
            <person name="Lauterbach L."/>
            <person name="Steele A.D."/>
            <person name="Gui C."/>
            <person name="Meng S."/>
            <person name="Li G."/>
            <person name="Viehrig K."/>
            <person name="Ye F."/>
            <person name="Su P."/>
            <person name="Kiefer A.F."/>
            <person name="Nichols A."/>
            <person name="Cepeda A.J."/>
            <person name="Yan W."/>
            <person name="Fan B."/>
            <person name="Jiang Y."/>
            <person name="Adhikari A."/>
            <person name="Zheng C.-J."/>
            <person name="Schuster L."/>
            <person name="Cowan T.M."/>
            <person name="Smanski M.J."/>
            <person name="Chevrette M.G."/>
            <person name="De Carvalho L.P.S."/>
            <person name="Shen B."/>
        </authorList>
    </citation>
    <scope>NUCLEOTIDE SEQUENCE [LARGE SCALE GENOMIC DNA]</scope>
    <source>
        <strain evidence="2 3">NPDC045705</strain>
    </source>
</reference>
<protein>
    <submittedName>
        <fullName evidence="2">Uncharacterized protein</fullName>
    </submittedName>
</protein>
<keyword evidence="1" id="KW-0472">Membrane</keyword>
<comment type="caution">
    <text evidence="2">The sequence shown here is derived from an EMBL/GenBank/DDBJ whole genome shotgun (WGS) entry which is preliminary data.</text>
</comment>
<keyword evidence="1" id="KW-1133">Transmembrane helix</keyword>
<accession>A0ABV3CNI5</accession>
<feature type="transmembrane region" description="Helical" evidence="1">
    <location>
        <begin position="64"/>
        <end position="82"/>
    </location>
</feature>
<evidence type="ECO:0000256" key="1">
    <source>
        <dbReference type="SAM" id="Phobius"/>
    </source>
</evidence>
<sequence length="124" mass="13037">MQLAIGDVVRDRGDMALATVAGLATNAEGNLVALQLSGGGVRLTAPYDLDLVARYSHPTTAARTIRTVIALLVSVAAAVIGWQAAQESGVEWPMAFLTGLGSYTAVKLAFQLGLRLTGPRRFRV</sequence>